<reference evidence="2" key="1">
    <citation type="submission" date="2021-01" db="EMBL/GenBank/DDBJ databases">
        <authorList>
            <person name="Corre E."/>
            <person name="Pelletier E."/>
            <person name="Niang G."/>
            <person name="Scheremetjew M."/>
            <person name="Finn R."/>
            <person name="Kale V."/>
            <person name="Holt S."/>
            <person name="Cochrane G."/>
            <person name="Meng A."/>
            <person name="Brown T."/>
            <person name="Cohen L."/>
        </authorList>
    </citation>
    <scope>NUCLEOTIDE SEQUENCE</scope>
    <source>
        <strain evidence="2">UTEX LB 2760</strain>
    </source>
</reference>
<dbReference type="Pfam" id="PF14694">
    <property type="entry name" value="LINES_N"/>
    <property type="match status" value="1"/>
</dbReference>
<protein>
    <recommendedName>
        <fullName evidence="1">Protein Lines N-terminal domain-containing protein</fullName>
    </recommendedName>
</protein>
<feature type="domain" description="Protein Lines N-terminal" evidence="1">
    <location>
        <begin position="136"/>
        <end position="231"/>
    </location>
</feature>
<organism evidence="2">
    <name type="scientific">Rhodosorus marinus</name>
    <dbReference type="NCBI Taxonomy" id="101924"/>
    <lineage>
        <taxon>Eukaryota</taxon>
        <taxon>Rhodophyta</taxon>
        <taxon>Stylonematophyceae</taxon>
        <taxon>Stylonematales</taxon>
        <taxon>Stylonemataceae</taxon>
        <taxon>Rhodosorus</taxon>
    </lineage>
</organism>
<dbReference type="AlphaFoldDB" id="A0A7S0BGX4"/>
<sequence>MNSETLFPSLAASSDSLCLYALLRFGRKALTYTSDQETVTRLGELCIRTDSEDLPAWILQRSMELLRLVLNRCSVLPGKVRRLPQIIQEEDNPRCYFAAAPKEVAHRIVYRAWLLVLFKMVEIHYSFHEHQKLDLTVEEDIVTSTDIFEVFLEQDDQLVESMLFGIQLWVLVHNLPDSEELIRTKEKYQSFDPDVMISRFLDFINFDTSLVCDWCFSNETETLRLLLMYLRNSVNPDESVVALFSDLRSTFQRLRAQNLWPFDVSPLVRRIEAYCSRFEDKLDS</sequence>
<evidence type="ECO:0000259" key="1">
    <source>
        <dbReference type="Pfam" id="PF14694"/>
    </source>
</evidence>
<gene>
    <name evidence="2" type="ORF">RMAR0315_LOCUS3815</name>
</gene>
<evidence type="ECO:0000313" key="2">
    <source>
        <dbReference type="EMBL" id="CAD8393830.1"/>
    </source>
</evidence>
<dbReference type="EMBL" id="HBEK01007014">
    <property type="protein sequence ID" value="CAD8393830.1"/>
    <property type="molecule type" value="Transcribed_RNA"/>
</dbReference>
<name>A0A7S0BGX4_9RHOD</name>
<proteinExistence type="predicted"/>
<dbReference type="InterPro" id="IPR032794">
    <property type="entry name" value="LINES_N"/>
</dbReference>
<accession>A0A7S0BGX4</accession>